<evidence type="ECO:0000313" key="1">
    <source>
        <dbReference type="EMBL" id="MUG67410.1"/>
    </source>
</evidence>
<sequence>MRYNVVLFDADETLFDYTKAEAHALTSAFQEMKLECTPLLVDSYRRINQELWKAFEQGSITQQQLRTARFERLVAEHRLSEAIDAEAFSQAYIKYLGEGAFLIDGAAELCSQLQAGGQRMAIITNGIKEVQLSRIGRSELCDAFECIVVSEDAGSQKPHPAIFDFTFDKLGFPDRQEVLIVGDSLTSDIAGGSRYGIDTCWYNPGRKPNHSDVQPTYEIQRLEELVPILAGATHSQGNTSPSRA</sequence>
<dbReference type="Proteomes" id="UP000435177">
    <property type="component" value="Unassembled WGS sequence"/>
</dbReference>
<dbReference type="NCBIfam" id="NF006976">
    <property type="entry name" value="PRK09449.1"/>
    <property type="match status" value="1"/>
</dbReference>
<dbReference type="PANTHER" id="PTHR47478:SF1">
    <property type="entry name" value="PYRIMIDINE 5'-NUCLEOTIDASE YJJG"/>
    <property type="match status" value="1"/>
</dbReference>
<dbReference type="NCBIfam" id="TIGR01549">
    <property type="entry name" value="HAD-SF-IA-v1"/>
    <property type="match status" value="1"/>
</dbReference>
<gene>
    <name evidence="1" type="ORF">GNP94_15595</name>
</gene>
<dbReference type="EMBL" id="WOAA01000014">
    <property type="protein sequence ID" value="MUG67410.1"/>
    <property type="molecule type" value="Genomic_DNA"/>
</dbReference>
<dbReference type="NCBIfam" id="TIGR02254">
    <property type="entry name" value="YjjG_YfnB"/>
    <property type="match status" value="1"/>
</dbReference>
<dbReference type="SFLD" id="SFLDS00003">
    <property type="entry name" value="Haloacid_Dehalogenase"/>
    <property type="match status" value="1"/>
</dbReference>
<name>A0ABW9T286_9BACL</name>
<protein>
    <submittedName>
        <fullName evidence="1">Noncanonical pyrimidine nucleotidase, YjjG family</fullName>
    </submittedName>
</protein>
<dbReference type="Gene3D" id="3.40.50.1000">
    <property type="entry name" value="HAD superfamily/HAD-like"/>
    <property type="match status" value="1"/>
</dbReference>
<dbReference type="InterPro" id="IPR041492">
    <property type="entry name" value="HAD_2"/>
</dbReference>
<dbReference type="SFLD" id="SFLDG01129">
    <property type="entry name" value="C1.5:_HAD__Beta-PGM__Phosphata"/>
    <property type="match status" value="1"/>
</dbReference>
<dbReference type="InterPro" id="IPR011951">
    <property type="entry name" value="HAD-SF_hydro_IA_YjjG/PynA"/>
</dbReference>
<dbReference type="Gene3D" id="1.10.150.240">
    <property type="entry name" value="Putative phosphatase, domain 2"/>
    <property type="match status" value="1"/>
</dbReference>
<keyword evidence="2" id="KW-1185">Reference proteome</keyword>
<organism evidence="1 2">
    <name type="scientific">Paenibacillus campinasensis</name>
    <dbReference type="NCBI Taxonomy" id="66347"/>
    <lineage>
        <taxon>Bacteria</taxon>
        <taxon>Bacillati</taxon>
        <taxon>Bacillota</taxon>
        <taxon>Bacilli</taxon>
        <taxon>Bacillales</taxon>
        <taxon>Paenibacillaceae</taxon>
        <taxon>Paenibacillus</taxon>
    </lineage>
</organism>
<dbReference type="SFLD" id="SFLDG01135">
    <property type="entry name" value="C1.5.6:_HAD__Beta-PGM__Phospha"/>
    <property type="match status" value="1"/>
</dbReference>
<dbReference type="PANTHER" id="PTHR47478">
    <property type="match status" value="1"/>
</dbReference>
<dbReference type="InterPro" id="IPR023214">
    <property type="entry name" value="HAD_sf"/>
</dbReference>
<dbReference type="InterPro" id="IPR036412">
    <property type="entry name" value="HAD-like_sf"/>
</dbReference>
<dbReference type="InterPro" id="IPR023198">
    <property type="entry name" value="PGP-like_dom2"/>
</dbReference>
<dbReference type="InterPro" id="IPR006439">
    <property type="entry name" value="HAD-SF_hydro_IA"/>
</dbReference>
<comment type="caution">
    <text evidence="1">The sequence shown here is derived from an EMBL/GenBank/DDBJ whole genome shotgun (WGS) entry which is preliminary data.</text>
</comment>
<dbReference type="Pfam" id="PF13419">
    <property type="entry name" value="HAD_2"/>
    <property type="match status" value="1"/>
</dbReference>
<proteinExistence type="predicted"/>
<dbReference type="CDD" id="cd04305">
    <property type="entry name" value="HAD_Neu5Ac-Pase_like"/>
    <property type="match status" value="1"/>
</dbReference>
<dbReference type="PRINTS" id="PR00413">
    <property type="entry name" value="HADHALOGNASE"/>
</dbReference>
<reference evidence="1 2" key="1">
    <citation type="submission" date="2019-11" db="EMBL/GenBank/DDBJ databases">
        <title>Draft genome sequences of five Paenibacillus species of dairy origin.</title>
        <authorList>
            <person name="Olajide A.M."/>
            <person name="Chen S."/>
            <person name="Lapointe G."/>
        </authorList>
    </citation>
    <scope>NUCLEOTIDE SEQUENCE [LARGE SCALE GENOMIC DNA]</scope>
    <source>
        <strain evidence="1 2">3CS1</strain>
    </source>
</reference>
<dbReference type="SUPFAM" id="SSF56784">
    <property type="entry name" value="HAD-like"/>
    <property type="match status" value="1"/>
</dbReference>
<dbReference type="RefSeq" id="WP_155618432.1">
    <property type="nucleotide sequence ID" value="NZ_WOAA01000014.1"/>
</dbReference>
<dbReference type="InterPro" id="IPR052550">
    <property type="entry name" value="Pyrimidine_5'-ntase_YjjG"/>
</dbReference>
<accession>A0ABW9T286</accession>
<evidence type="ECO:0000313" key="2">
    <source>
        <dbReference type="Proteomes" id="UP000435177"/>
    </source>
</evidence>